<dbReference type="Gramene" id="Pp3c5_11180V3.1">
    <property type="protein sequence ID" value="Pp3c5_11180V3.1"/>
    <property type="gene ID" value="Pp3c5_11180"/>
</dbReference>
<proteinExistence type="predicted"/>
<organism evidence="2">
    <name type="scientific">Physcomitrium patens</name>
    <name type="common">Spreading-leaved earth moss</name>
    <name type="synonym">Physcomitrella patens</name>
    <dbReference type="NCBI Taxonomy" id="3218"/>
    <lineage>
        <taxon>Eukaryota</taxon>
        <taxon>Viridiplantae</taxon>
        <taxon>Streptophyta</taxon>
        <taxon>Embryophyta</taxon>
        <taxon>Bryophyta</taxon>
        <taxon>Bryophytina</taxon>
        <taxon>Bryopsida</taxon>
        <taxon>Funariidae</taxon>
        <taxon>Funariales</taxon>
        <taxon>Funariaceae</taxon>
        <taxon>Physcomitrium</taxon>
    </lineage>
</organism>
<evidence type="ECO:0000313" key="4">
    <source>
        <dbReference type="Proteomes" id="UP000006727"/>
    </source>
</evidence>
<dbReference type="SUPFAM" id="SSF55120">
    <property type="entry name" value="Pseudouridine synthase"/>
    <property type="match status" value="1"/>
</dbReference>
<evidence type="ECO:0000313" key="2">
    <source>
        <dbReference type="EMBL" id="PNR53851.1"/>
    </source>
</evidence>
<reference evidence="2 4" key="1">
    <citation type="journal article" date="2008" name="Science">
        <title>The Physcomitrella genome reveals evolutionary insights into the conquest of land by plants.</title>
        <authorList>
            <person name="Rensing S."/>
            <person name="Lang D."/>
            <person name="Zimmer A."/>
            <person name="Terry A."/>
            <person name="Salamov A."/>
            <person name="Shapiro H."/>
            <person name="Nishiyama T."/>
            <person name="Perroud P.-F."/>
            <person name="Lindquist E."/>
            <person name="Kamisugi Y."/>
            <person name="Tanahashi T."/>
            <person name="Sakakibara K."/>
            <person name="Fujita T."/>
            <person name="Oishi K."/>
            <person name="Shin-I T."/>
            <person name="Kuroki Y."/>
            <person name="Toyoda A."/>
            <person name="Suzuki Y."/>
            <person name="Hashimoto A."/>
            <person name="Yamaguchi K."/>
            <person name="Sugano A."/>
            <person name="Kohara Y."/>
            <person name="Fujiyama A."/>
            <person name="Anterola A."/>
            <person name="Aoki S."/>
            <person name="Ashton N."/>
            <person name="Barbazuk W.B."/>
            <person name="Barker E."/>
            <person name="Bennetzen J."/>
            <person name="Bezanilla M."/>
            <person name="Blankenship R."/>
            <person name="Cho S.H."/>
            <person name="Dutcher S."/>
            <person name="Estelle M."/>
            <person name="Fawcett J.A."/>
            <person name="Gundlach H."/>
            <person name="Hanada K."/>
            <person name="Heyl A."/>
            <person name="Hicks K.A."/>
            <person name="Hugh J."/>
            <person name="Lohr M."/>
            <person name="Mayer K."/>
            <person name="Melkozernov A."/>
            <person name="Murata T."/>
            <person name="Nelson D."/>
            <person name="Pils B."/>
            <person name="Prigge M."/>
            <person name="Reiss B."/>
            <person name="Renner T."/>
            <person name="Rombauts S."/>
            <person name="Rushton P."/>
            <person name="Sanderfoot A."/>
            <person name="Schween G."/>
            <person name="Shiu S.-H."/>
            <person name="Stueber K."/>
            <person name="Theodoulou F.L."/>
            <person name="Tu H."/>
            <person name="Van de Peer Y."/>
            <person name="Verrier P.J."/>
            <person name="Waters E."/>
            <person name="Wood A."/>
            <person name="Yang L."/>
            <person name="Cove D."/>
            <person name="Cuming A."/>
            <person name="Hasebe M."/>
            <person name="Lucas S."/>
            <person name="Mishler D.B."/>
            <person name="Reski R."/>
            <person name="Grigoriev I."/>
            <person name="Quatrano R.S."/>
            <person name="Boore J.L."/>
        </authorList>
    </citation>
    <scope>NUCLEOTIDE SEQUENCE [LARGE SCALE GENOMIC DNA]</scope>
    <source>
        <strain evidence="3 4">cv. Gransden 2004</strain>
    </source>
</reference>
<gene>
    <name evidence="3" type="primary">LOC112282112</name>
    <name evidence="2" type="ORF">PHYPA_007526</name>
</gene>
<accession>A0A2K1KJ95</accession>
<protein>
    <recommendedName>
        <fullName evidence="1">Pseudouridine synthase RsuA/RluA-like domain-containing protein</fullName>
    </recommendedName>
</protein>
<dbReference type="InterPro" id="IPR020103">
    <property type="entry name" value="PsdUridine_synth_cat_dom_sf"/>
</dbReference>
<evidence type="ECO:0000313" key="3">
    <source>
        <dbReference type="EnsemblPlants" id="Pp3c5_11180V3.1"/>
    </source>
</evidence>
<dbReference type="EnsemblPlants" id="Pp3c5_11180V3.1">
    <property type="protein sequence ID" value="Pp3c5_11180V3.1"/>
    <property type="gene ID" value="Pp3c5_11180"/>
</dbReference>
<dbReference type="GO" id="GO:0000455">
    <property type="term" value="P:enzyme-directed rRNA pseudouridine synthesis"/>
    <property type="evidence" value="ECO:0000318"/>
    <property type="project" value="GO_Central"/>
</dbReference>
<dbReference type="GeneID" id="112282112"/>
<dbReference type="STRING" id="3218.A0A2K1KJ95"/>
<reference evidence="3" key="3">
    <citation type="submission" date="2020-12" db="UniProtKB">
        <authorList>
            <consortium name="EnsemblPlants"/>
        </authorList>
    </citation>
    <scope>IDENTIFICATION</scope>
</reference>
<dbReference type="Pfam" id="PF00849">
    <property type="entry name" value="PseudoU_synth_2"/>
    <property type="match status" value="1"/>
</dbReference>
<dbReference type="EnsemblPlants" id="Pp3c5_11180V3.3">
    <property type="protein sequence ID" value="Pp3c5_11180V3.3"/>
    <property type="gene ID" value="Pp3c5_11180"/>
</dbReference>
<dbReference type="InterPro" id="IPR050188">
    <property type="entry name" value="RluA_PseudoU_synthase"/>
</dbReference>
<keyword evidence="4" id="KW-1185">Reference proteome</keyword>
<dbReference type="KEGG" id="ppp:112282112"/>
<dbReference type="GO" id="GO:0003723">
    <property type="term" value="F:RNA binding"/>
    <property type="evidence" value="ECO:0007669"/>
    <property type="project" value="InterPro"/>
</dbReference>
<dbReference type="RefSeq" id="XP_024375107.1">
    <property type="nucleotide sequence ID" value="XM_024519339.2"/>
</dbReference>
<name>A0A2K1KJ95_PHYPA</name>
<dbReference type="EMBL" id="ABEU02000005">
    <property type="protein sequence ID" value="PNR53851.1"/>
    <property type="molecule type" value="Genomic_DNA"/>
</dbReference>
<dbReference type="Gramene" id="Pp3c5_11180V3.3">
    <property type="protein sequence ID" value="Pp3c5_11180V3.3"/>
    <property type="gene ID" value="Pp3c5_11180"/>
</dbReference>
<dbReference type="OrthoDB" id="424794at2759"/>
<dbReference type="OMA" id="GEHHSYK"/>
<dbReference type="PANTHER" id="PTHR21600:SF52">
    <property type="entry name" value="PSEUDOURIDINE SYNTHASE RSUA_RLUA-LIKE DOMAIN-CONTAINING PROTEIN"/>
    <property type="match status" value="1"/>
</dbReference>
<dbReference type="Proteomes" id="UP000006727">
    <property type="component" value="Chromosome 5"/>
</dbReference>
<dbReference type="PANTHER" id="PTHR21600">
    <property type="entry name" value="MITOCHONDRIAL RNA PSEUDOURIDINE SYNTHASE"/>
    <property type="match status" value="1"/>
</dbReference>
<reference evidence="2 4" key="2">
    <citation type="journal article" date="2018" name="Plant J.">
        <title>The Physcomitrella patens chromosome-scale assembly reveals moss genome structure and evolution.</title>
        <authorList>
            <person name="Lang D."/>
            <person name="Ullrich K.K."/>
            <person name="Murat F."/>
            <person name="Fuchs J."/>
            <person name="Jenkins J."/>
            <person name="Haas F.B."/>
            <person name="Piednoel M."/>
            <person name="Gundlach H."/>
            <person name="Van Bel M."/>
            <person name="Meyberg R."/>
            <person name="Vives C."/>
            <person name="Morata J."/>
            <person name="Symeonidi A."/>
            <person name="Hiss M."/>
            <person name="Muchero W."/>
            <person name="Kamisugi Y."/>
            <person name="Saleh O."/>
            <person name="Blanc G."/>
            <person name="Decker E.L."/>
            <person name="van Gessel N."/>
            <person name="Grimwood J."/>
            <person name="Hayes R.D."/>
            <person name="Graham S.W."/>
            <person name="Gunter L.E."/>
            <person name="McDaniel S.F."/>
            <person name="Hoernstein S.N.W."/>
            <person name="Larsson A."/>
            <person name="Li F.W."/>
            <person name="Perroud P.F."/>
            <person name="Phillips J."/>
            <person name="Ranjan P."/>
            <person name="Rokshar D.S."/>
            <person name="Rothfels C.J."/>
            <person name="Schneider L."/>
            <person name="Shu S."/>
            <person name="Stevenson D.W."/>
            <person name="Thummler F."/>
            <person name="Tillich M."/>
            <person name="Villarreal Aguilar J.C."/>
            <person name="Widiez T."/>
            <person name="Wong G.K."/>
            <person name="Wymore A."/>
            <person name="Zhang Y."/>
            <person name="Zimmer A.D."/>
            <person name="Quatrano R.S."/>
            <person name="Mayer K.F.X."/>
            <person name="Goodstein D."/>
            <person name="Casacuberta J.M."/>
            <person name="Vandepoele K."/>
            <person name="Reski R."/>
            <person name="Cuming A.C."/>
            <person name="Tuskan G.A."/>
            <person name="Maumus F."/>
            <person name="Salse J."/>
            <person name="Schmutz J."/>
            <person name="Rensing S.A."/>
        </authorList>
    </citation>
    <scope>NUCLEOTIDE SEQUENCE [LARGE SCALE GENOMIC DNA]</scope>
    <source>
        <strain evidence="3 4">cv. Gransden 2004</strain>
    </source>
</reference>
<feature type="domain" description="Pseudouridine synthase RsuA/RluA-like" evidence="1">
    <location>
        <begin position="229"/>
        <end position="397"/>
    </location>
</feature>
<dbReference type="Gene3D" id="3.30.2350.10">
    <property type="entry name" value="Pseudouridine synthase"/>
    <property type="match status" value="1"/>
</dbReference>
<sequence length="479" mass="54143">MATPMATRSFSAISACSRRATFCRPWDSLGFGNSYVVRGRWKGRCSLGMHRQFVSHGKNSALEAARASELEVVFQPGTVYEGPITYDRLMPCPNYSLPARVEHLLIEKDGNIVDIICEELSLPPLYVVDLISFGAVFYALECPTPPPHASPEQLELYNRQVKLRASRKKERLSLKGKTLKEAQKTFRIASPSEYIESGTYLRVHVHPKRGPRVYEVDWLSRVIAETDSFVVVDKPAGVSVGGTVDNLEEMCATFVSRALKLKKPLILTHQIDTCTEGCVVFAKTKAFSTHFHMLLRERKVRKEYTALAAAPVAPGHHVHYMRSDRYAPRMVSNNDYSDWMNCELNVLGCRQVKWPSSSVEKQFRIAHCGWESREHAYECNVRLLTGRTHQIRVQFAALDAPLVGDSVYMPSVVARKKSPEVDPFRAESMIQDEGSWNSAIENWRDLHGLEPVCGLGLQASVISWEGEKQVFKAGRPWWR</sequence>
<dbReference type="CDD" id="cd02869">
    <property type="entry name" value="PseudoU_synth_RluA_like"/>
    <property type="match status" value="1"/>
</dbReference>
<evidence type="ECO:0000259" key="1">
    <source>
        <dbReference type="Pfam" id="PF00849"/>
    </source>
</evidence>
<dbReference type="GO" id="GO:0009982">
    <property type="term" value="F:pseudouridine synthase activity"/>
    <property type="evidence" value="ECO:0000318"/>
    <property type="project" value="GO_Central"/>
</dbReference>
<dbReference type="PaxDb" id="3218-PP1S263_69V6.1"/>
<dbReference type="AlphaFoldDB" id="A0A2K1KJ95"/>
<dbReference type="InterPro" id="IPR006145">
    <property type="entry name" value="PsdUridine_synth_RsuA/RluA"/>
</dbReference>
<dbReference type="FunCoup" id="A0A2K1KJ95">
    <property type="interactions" value="694"/>
</dbReference>